<feature type="domain" description="BT-3987-like N-terminal" evidence="3">
    <location>
        <begin position="203"/>
        <end position="275"/>
    </location>
</feature>
<evidence type="ECO:0000313" key="4">
    <source>
        <dbReference type="EMBL" id="EFS97615.1"/>
    </source>
</evidence>
<evidence type="ECO:0000259" key="2">
    <source>
        <dbReference type="Pfam" id="PF00754"/>
    </source>
</evidence>
<gene>
    <name evidence="4" type="ORF">HMPREF1977_1087</name>
</gene>
<dbReference type="SUPFAM" id="SSF49785">
    <property type="entry name" value="Galactose-binding domain-like"/>
    <property type="match status" value="1"/>
</dbReference>
<proteinExistence type="predicted"/>
<organism evidence="4 5">
    <name type="scientific">Capnocytophaga ochracea F0287</name>
    <dbReference type="NCBI Taxonomy" id="873517"/>
    <lineage>
        <taxon>Bacteria</taxon>
        <taxon>Pseudomonadati</taxon>
        <taxon>Bacteroidota</taxon>
        <taxon>Flavobacteriia</taxon>
        <taxon>Flavobacteriales</taxon>
        <taxon>Flavobacteriaceae</taxon>
        <taxon>Capnocytophaga</taxon>
    </lineage>
</organism>
<name>E4MRS7_CAPOC</name>
<keyword evidence="1" id="KW-0472">Membrane</keyword>
<dbReference type="Pfam" id="PF00754">
    <property type="entry name" value="F5_F8_type_C"/>
    <property type="match status" value="1"/>
</dbReference>
<protein>
    <submittedName>
        <fullName evidence="4">F5/8 type C domain protein</fullName>
    </submittedName>
</protein>
<dbReference type="PROSITE" id="PS51257">
    <property type="entry name" value="PROKAR_LIPOPROTEIN"/>
    <property type="match status" value="1"/>
</dbReference>
<feature type="domain" description="BT-3987-like N-terminal" evidence="3">
    <location>
        <begin position="42"/>
        <end position="162"/>
    </location>
</feature>
<feature type="domain" description="F5/8 type C" evidence="2">
    <location>
        <begin position="307"/>
        <end position="425"/>
    </location>
</feature>
<dbReference type="EMBL" id="AEOH01000032">
    <property type="protein sequence ID" value="EFS97615.1"/>
    <property type="molecule type" value="Genomic_DNA"/>
</dbReference>
<reference evidence="4 5" key="1">
    <citation type="submission" date="2010-10" db="EMBL/GenBank/DDBJ databases">
        <authorList>
            <person name="Muzny D."/>
            <person name="Qin X."/>
            <person name="Deng J."/>
            <person name="Jiang H."/>
            <person name="Liu Y."/>
            <person name="Qu J."/>
            <person name="Song X.-Z."/>
            <person name="Zhang L."/>
            <person name="Thornton R."/>
            <person name="Coyle M."/>
            <person name="Francisco L."/>
            <person name="Jackson L."/>
            <person name="Javaid M."/>
            <person name="Korchina V."/>
            <person name="Kovar C."/>
            <person name="Mata R."/>
            <person name="Mathew T."/>
            <person name="Ngo R."/>
            <person name="Nguyen L."/>
            <person name="Nguyen N."/>
            <person name="Okwuonu G."/>
            <person name="Ongeri F."/>
            <person name="Pham C."/>
            <person name="Simmons D."/>
            <person name="Wilczek-Boney K."/>
            <person name="Hale W."/>
            <person name="Jakkamsetti A."/>
            <person name="Pham P."/>
            <person name="Ruth R."/>
            <person name="San Lucas F."/>
            <person name="Warren J."/>
            <person name="Zhang J."/>
            <person name="Zhao Z."/>
            <person name="Zhou C."/>
            <person name="Zhu D."/>
            <person name="Lee S."/>
            <person name="Bess C."/>
            <person name="Blankenburg K."/>
            <person name="Forbes L."/>
            <person name="Fu Q."/>
            <person name="Gubbala S."/>
            <person name="Hirani K."/>
            <person name="Jayaseelan J.C."/>
            <person name="Lara F."/>
            <person name="Munidasa M."/>
            <person name="Palculict T."/>
            <person name="Patil S."/>
            <person name="Pu L.-L."/>
            <person name="Saada N."/>
            <person name="Tang L."/>
            <person name="Weissenberger G."/>
            <person name="Zhu Y."/>
            <person name="Hemphill L."/>
            <person name="Shang Y."/>
            <person name="Youmans B."/>
            <person name="Ayvaz T."/>
            <person name="Ross M."/>
            <person name="Santibanez J."/>
            <person name="Aqrawi P."/>
            <person name="Gross S."/>
            <person name="Joshi V."/>
            <person name="Fowler G."/>
            <person name="Nazareth L."/>
            <person name="Reid J."/>
            <person name="Worley K."/>
            <person name="Petrosino J."/>
            <person name="Highlander S."/>
            <person name="Gibbs R."/>
        </authorList>
    </citation>
    <scope>NUCLEOTIDE SEQUENCE [LARGE SCALE GENOMIC DNA]</scope>
    <source>
        <strain evidence="4 5">F0287</strain>
    </source>
</reference>
<sequence>MINTKKDMIMNKIYIFILLVSCYATLLIACKKYDDLVPTEYHNVVLIKENGNQEVTLYTGVNEKGSFEFTVMKSGSKPEAVATVETELINEERLKNLGFTAVKQLPSNLYTIDKTRFNLDGNNRYAKGAVTLKNDEVERFLQSLPANEREDYRIALQIKSSNATVNSDKNFFLLRPVLLKPAISYEEAQKEVTVGSNGITYDLFLTLPFSSPWDFECTVVTGTEATLPTTAFSFENGGKVIFKKGNKRSEALHIQLKGDLLGKYTLPLKISEITKSGIKFPSNDFMLNVLCNKVPLTANMLSTNAQEPTEGPIANLLDGNLSTFFHSAWSVAVAETHNIMVTLNNEKRQFTFTYNNRQHTNGKAKVIKILGSNNDSATWYEITTISSGLPTANGGGYTSAVIDSPQPFKKLRFDVEQTQGGTKYFCMSEFAIFAK</sequence>
<dbReference type="Pfam" id="PF08522">
    <property type="entry name" value="BT_3987-like_N"/>
    <property type="match status" value="2"/>
</dbReference>
<dbReference type="HOGENOM" id="CLU_045938_0_0_10"/>
<dbReference type="InterPro" id="IPR000421">
    <property type="entry name" value="FA58C"/>
</dbReference>
<accession>E4MRS7</accession>
<dbReference type="AlphaFoldDB" id="E4MRS7"/>
<dbReference type="Gene3D" id="2.60.120.260">
    <property type="entry name" value="Galactose-binding domain-like"/>
    <property type="match status" value="1"/>
</dbReference>
<dbReference type="InterPro" id="IPR008979">
    <property type="entry name" value="Galactose-bd-like_sf"/>
</dbReference>
<dbReference type="InterPro" id="IPR013728">
    <property type="entry name" value="BT_3987-like_N"/>
</dbReference>
<keyword evidence="1" id="KW-0812">Transmembrane</keyword>
<dbReference type="Gene3D" id="2.60.40.1740">
    <property type="entry name" value="hypothetical protein (bacova_03559)"/>
    <property type="match status" value="1"/>
</dbReference>
<evidence type="ECO:0000259" key="3">
    <source>
        <dbReference type="Pfam" id="PF08522"/>
    </source>
</evidence>
<comment type="caution">
    <text evidence="4">The sequence shown here is derived from an EMBL/GenBank/DDBJ whole genome shotgun (WGS) entry which is preliminary data.</text>
</comment>
<feature type="transmembrane region" description="Helical" evidence="1">
    <location>
        <begin position="12"/>
        <end position="29"/>
    </location>
</feature>
<dbReference type="eggNOG" id="ENOG5031WMH">
    <property type="taxonomic scope" value="Bacteria"/>
</dbReference>
<evidence type="ECO:0000313" key="5">
    <source>
        <dbReference type="Proteomes" id="UP000005391"/>
    </source>
</evidence>
<keyword evidence="1" id="KW-1133">Transmembrane helix</keyword>
<evidence type="ECO:0000256" key="1">
    <source>
        <dbReference type="SAM" id="Phobius"/>
    </source>
</evidence>
<dbReference type="Proteomes" id="UP000005391">
    <property type="component" value="Unassembled WGS sequence"/>
</dbReference>